<proteinExistence type="predicted"/>
<dbReference type="CDD" id="cd04301">
    <property type="entry name" value="NAT_SF"/>
    <property type="match status" value="1"/>
</dbReference>
<dbReference type="Proteomes" id="UP001290462">
    <property type="component" value="Unassembled WGS sequence"/>
</dbReference>
<evidence type="ECO:0000259" key="3">
    <source>
        <dbReference type="PROSITE" id="PS51186"/>
    </source>
</evidence>
<dbReference type="InterPro" id="IPR016181">
    <property type="entry name" value="Acyl_CoA_acyltransferase"/>
</dbReference>
<dbReference type="PANTHER" id="PTHR43420">
    <property type="entry name" value="ACETYLTRANSFERASE"/>
    <property type="match status" value="1"/>
</dbReference>
<dbReference type="Pfam" id="PF00583">
    <property type="entry name" value="Acetyltransf_1"/>
    <property type="match status" value="1"/>
</dbReference>
<evidence type="ECO:0000313" key="5">
    <source>
        <dbReference type="Proteomes" id="UP001290462"/>
    </source>
</evidence>
<dbReference type="AlphaFoldDB" id="A0AAW9JPW9"/>
<name>A0AAW9JPW9_CARML</name>
<dbReference type="SUPFAM" id="SSF55729">
    <property type="entry name" value="Acyl-CoA N-acyltransferases (Nat)"/>
    <property type="match status" value="1"/>
</dbReference>
<dbReference type="EMBL" id="JAVBVO010000001">
    <property type="protein sequence ID" value="MDZ5757374.1"/>
    <property type="molecule type" value="Genomic_DNA"/>
</dbReference>
<dbReference type="EC" id="2.3.1.-" evidence="4"/>
<protein>
    <submittedName>
        <fullName evidence="4">GNAT family N-acetyltransferase</fullName>
        <ecNumber evidence="4">2.3.1.-</ecNumber>
    </submittedName>
</protein>
<reference evidence="4" key="1">
    <citation type="submission" date="2023-08" db="EMBL/GenBank/DDBJ databases">
        <title>Genomic characterization of piscicolin 126 produced by Carnobacterium maltaromaticum CM22 strain isolated from salmon (Salmo salar).</title>
        <authorList>
            <person name="Gonzalez-Gragera E."/>
            <person name="Garcia-Lopez J.D."/>
            <person name="Teso-Perez C."/>
            <person name="Gimenez-Hernandez I."/>
            <person name="Peralta-Sanchez J.M."/>
            <person name="Valdivia E."/>
            <person name="Montalban-Lopez M."/>
            <person name="Martin-Platero A.M."/>
            <person name="Banos A."/>
            <person name="Martinez-Bueno M."/>
        </authorList>
    </citation>
    <scope>NUCLEOTIDE SEQUENCE</scope>
    <source>
        <strain evidence="4">CM22</strain>
    </source>
</reference>
<dbReference type="Gene3D" id="3.40.630.30">
    <property type="match status" value="1"/>
</dbReference>
<keyword evidence="1 4" id="KW-0808">Transferase</keyword>
<dbReference type="InterPro" id="IPR050680">
    <property type="entry name" value="YpeA/RimI_acetyltransf"/>
</dbReference>
<evidence type="ECO:0000256" key="2">
    <source>
        <dbReference type="ARBA" id="ARBA00023315"/>
    </source>
</evidence>
<dbReference type="RefSeq" id="WP_016356326.1">
    <property type="nucleotide sequence ID" value="NZ_BJOJ01000030.1"/>
</dbReference>
<dbReference type="PANTHER" id="PTHR43420:SF41">
    <property type="entry name" value="IAA ACETYLTRANSFERASE"/>
    <property type="match status" value="1"/>
</dbReference>
<keyword evidence="2 4" id="KW-0012">Acyltransferase</keyword>
<evidence type="ECO:0000256" key="1">
    <source>
        <dbReference type="ARBA" id="ARBA00022679"/>
    </source>
</evidence>
<dbReference type="GO" id="GO:0016747">
    <property type="term" value="F:acyltransferase activity, transferring groups other than amino-acyl groups"/>
    <property type="evidence" value="ECO:0007669"/>
    <property type="project" value="InterPro"/>
</dbReference>
<dbReference type="GeneID" id="83606941"/>
<evidence type="ECO:0000313" key="4">
    <source>
        <dbReference type="EMBL" id="MDZ5757374.1"/>
    </source>
</evidence>
<sequence length="150" mass="17284">MEIKKVTPAEYPMDLLYLADPSKEMLDKYLGNSQVYGLIKNNQIIGVCVVQIKTSKKAEIMNIAINEKNQNQGLGRYLLEQILIEMKQQGIQQVEIATGNSSVGQLHLYQSLGFKIFKRQENYFIEHYSEPIFENGIQCIDQIWLKKIIT</sequence>
<dbReference type="InterPro" id="IPR000182">
    <property type="entry name" value="GNAT_dom"/>
</dbReference>
<feature type="domain" description="N-acetyltransferase" evidence="3">
    <location>
        <begin position="1"/>
        <end position="135"/>
    </location>
</feature>
<organism evidence="4 5">
    <name type="scientific">Carnobacterium maltaromaticum</name>
    <name type="common">Carnobacterium piscicola</name>
    <dbReference type="NCBI Taxonomy" id="2751"/>
    <lineage>
        <taxon>Bacteria</taxon>
        <taxon>Bacillati</taxon>
        <taxon>Bacillota</taxon>
        <taxon>Bacilli</taxon>
        <taxon>Lactobacillales</taxon>
        <taxon>Carnobacteriaceae</taxon>
        <taxon>Carnobacterium</taxon>
    </lineage>
</organism>
<dbReference type="PROSITE" id="PS51186">
    <property type="entry name" value="GNAT"/>
    <property type="match status" value="1"/>
</dbReference>
<gene>
    <name evidence="4" type="ORF">RAK27_01725</name>
</gene>
<accession>A0AAW9JPW9</accession>
<comment type="caution">
    <text evidence="4">The sequence shown here is derived from an EMBL/GenBank/DDBJ whole genome shotgun (WGS) entry which is preliminary data.</text>
</comment>